<dbReference type="AlphaFoldDB" id="A0A1I3M6K8"/>
<keyword evidence="4" id="KW-1185">Reference proteome</keyword>
<evidence type="ECO:0000259" key="1">
    <source>
        <dbReference type="Pfam" id="PF00534"/>
    </source>
</evidence>
<dbReference type="GO" id="GO:0016757">
    <property type="term" value="F:glycosyltransferase activity"/>
    <property type="evidence" value="ECO:0007669"/>
    <property type="project" value="InterPro"/>
</dbReference>
<reference evidence="4" key="1">
    <citation type="submission" date="2016-10" db="EMBL/GenBank/DDBJ databases">
        <authorList>
            <person name="Varghese N."/>
            <person name="Submissions S."/>
        </authorList>
    </citation>
    <scope>NUCLEOTIDE SEQUENCE [LARGE SCALE GENOMIC DNA]</scope>
    <source>
        <strain evidence="4">DSM 26348</strain>
    </source>
</reference>
<gene>
    <name evidence="3" type="ORF">SAMN05421753_113177</name>
</gene>
<protein>
    <submittedName>
        <fullName evidence="3">Glycosyltransferase involved in cell wall bisynthesis</fullName>
    </submittedName>
</protein>
<dbReference type="Proteomes" id="UP000199518">
    <property type="component" value="Unassembled WGS sequence"/>
</dbReference>
<dbReference type="OrthoDB" id="9795746at2"/>
<dbReference type="STRING" id="1576369.SAMN05421753_113177"/>
<name>A0A1I3M6K8_9PLAN</name>
<evidence type="ECO:0000313" key="3">
    <source>
        <dbReference type="EMBL" id="SFI92674.1"/>
    </source>
</evidence>
<keyword evidence="3" id="KW-0808">Transferase</keyword>
<evidence type="ECO:0000313" key="4">
    <source>
        <dbReference type="Proteomes" id="UP000199518"/>
    </source>
</evidence>
<dbReference type="InterPro" id="IPR028098">
    <property type="entry name" value="Glyco_trans_4-like_N"/>
</dbReference>
<proteinExistence type="predicted"/>
<organism evidence="3 4">
    <name type="scientific">Planctomicrobium piriforme</name>
    <dbReference type="NCBI Taxonomy" id="1576369"/>
    <lineage>
        <taxon>Bacteria</taxon>
        <taxon>Pseudomonadati</taxon>
        <taxon>Planctomycetota</taxon>
        <taxon>Planctomycetia</taxon>
        <taxon>Planctomycetales</taxon>
        <taxon>Planctomycetaceae</taxon>
        <taxon>Planctomicrobium</taxon>
    </lineage>
</organism>
<sequence>MVRDTTPVLFSRPENTPGLPISSGRFRSVIKLQIVIPTLDQSGAEKQFGLLACGLPKDQFDVHVLALSRGGPYEALLAEHHVPYTILKKRWRFDPTPIRQLRRQIRLTQPDVLLSCLFSANTAVRLATAGLRKRPVTIISERCVDSWKSGWQLTVDRLLRSRTDRLVANSKSVAAFYQQQGFPAERTTVIPNGVEIPPPPGLTRAELLQQLGLPPEARLIAFVGRLAPQKGLRHLLWAAQLLRQADPNAYLLLIGDGPERSDLEQYARDVEVTSHLRLLGHRRDAASLLHLIDVFWLGSQFEGMSNSLMEAMACGRPVVVSDIPPNRELVQHGVEGWIVNPGDSVGFAQYTLRLLQEPELFTRMGQAGAQKMQAAYSVDRMVARYAELLANEVNRSAK</sequence>
<dbReference type="Gene3D" id="3.40.50.2000">
    <property type="entry name" value="Glycogen Phosphorylase B"/>
    <property type="match status" value="2"/>
</dbReference>
<dbReference type="PANTHER" id="PTHR12526">
    <property type="entry name" value="GLYCOSYLTRANSFERASE"/>
    <property type="match status" value="1"/>
</dbReference>
<feature type="domain" description="Glycosyl transferase family 1" evidence="1">
    <location>
        <begin position="205"/>
        <end position="370"/>
    </location>
</feature>
<dbReference type="SUPFAM" id="SSF53756">
    <property type="entry name" value="UDP-Glycosyltransferase/glycogen phosphorylase"/>
    <property type="match status" value="1"/>
</dbReference>
<dbReference type="PANTHER" id="PTHR12526:SF638">
    <property type="entry name" value="SPORE COAT PROTEIN SA"/>
    <property type="match status" value="1"/>
</dbReference>
<dbReference type="InterPro" id="IPR001296">
    <property type="entry name" value="Glyco_trans_1"/>
</dbReference>
<accession>A0A1I3M6K8</accession>
<evidence type="ECO:0000259" key="2">
    <source>
        <dbReference type="Pfam" id="PF13439"/>
    </source>
</evidence>
<dbReference type="Pfam" id="PF00534">
    <property type="entry name" value="Glycos_transf_1"/>
    <property type="match status" value="1"/>
</dbReference>
<dbReference type="Pfam" id="PF13439">
    <property type="entry name" value="Glyco_transf_4"/>
    <property type="match status" value="1"/>
</dbReference>
<feature type="domain" description="Glycosyltransferase subfamily 4-like N-terminal" evidence="2">
    <location>
        <begin position="43"/>
        <end position="195"/>
    </location>
</feature>
<dbReference type="EMBL" id="FOQD01000013">
    <property type="protein sequence ID" value="SFI92674.1"/>
    <property type="molecule type" value="Genomic_DNA"/>
</dbReference>